<organism evidence="7 8">
    <name type="scientific">Ectothiorhodospira marina</name>
    <dbReference type="NCBI Taxonomy" id="1396821"/>
    <lineage>
        <taxon>Bacteria</taxon>
        <taxon>Pseudomonadati</taxon>
        <taxon>Pseudomonadota</taxon>
        <taxon>Gammaproteobacteria</taxon>
        <taxon>Chromatiales</taxon>
        <taxon>Ectothiorhodospiraceae</taxon>
        <taxon>Ectothiorhodospira</taxon>
    </lineage>
</organism>
<dbReference type="GO" id="GO:0008610">
    <property type="term" value="P:lipid biosynthetic process"/>
    <property type="evidence" value="ECO:0007669"/>
    <property type="project" value="InterPro"/>
</dbReference>
<dbReference type="InterPro" id="IPR050723">
    <property type="entry name" value="CFA/CMAS"/>
</dbReference>
<dbReference type="RefSeq" id="WP_090249526.1">
    <property type="nucleotide sequence ID" value="NZ_FOAA01000001.1"/>
</dbReference>
<dbReference type="PANTHER" id="PTHR43667">
    <property type="entry name" value="CYCLOPROPANE-FATTY-ACYL-PHOSPHOLIPID SYNTHASE"/>
    <property type="match status" value="1"/>
</dbReference>
<evidence type="ECO:0000313" key="7">
    <source>
        <dbReference type="EMBL" id="SEK20611.1"/>
    </source>
</evidence>
<dbReference type="PIRSF" id="PIRSF003085">
    <property type="entry name" value="CMAS"/>
    <property type="match status" value="1"/>
</dbReference>
<evidence type="ECO:0000256" key="4">
    <source>
        <dbReference type="ARBA" id="ARBA00022691"/>
    </source>
</evidence>
<dbReference type="SUPFAM" id="SSF53335">
    <property type="entry name" value="S-adenosyl-L-methionine-dependent methyltransferases"/>
    <property type="match status" value="1"/>
</dbReference>
<keyword evidence="3" id="KW-0808">Transferase</keyword>
<dbReference type="GO" id="GO:0032259">
    <property type="term" value="P:methylation"/>
    <property type="evidence" value="ECO:0007669"/>
    <property type="project" value="UniProtKB-KW"/>
</dbReference>
<dbReference type="GO" id="GO:0008168">
    <property type="term" value="F:methyltransferase activity"/>
    <property type="evidence" value="ECO:0007669"/>
    <property type="project" value="UniProtKB-KW"/>
</dbReference>
<feature type="active site" evidence="6">
    <location>
        <position position="390"/>
    </location>
</feature>
<dbReference type="CDD" id="cd02440">
    <property type="entry name" value="AdoMet_MTases"/>
    <property type="match status" value="1"/>
</dbReference>
<evidence type="ECO:0000256" key="6">
    <source>
        <dbReference type="PIRSR" id="PIRSR003085-1"/>
    </source>
</evidence>
<evidence type="ECO:0000256" key="2">
    <source>
        <dbReference type="ARBA" id="ARBA00022603"/>
    </source>
</evidence>
<evidence type="ECO:0000256" key="1">
    <source>
        <dbReference type="ARBA" id="ARBA00010815"/>
    </source>
</evidence>
<dbReference type="Proteomes" id="UP000199256">
    <property type="component" value="Unassembled WGS sequence"/>
</dbReference>
<name>A0A1H7F3E1_9GAMM</name>
<accession>A0A1H7F3E1</accession>
<protein>
    <submittedName>
        <fullName evidence="7">Cyclopropane-fatty-acyl-phospholipid synthase</fullName>
    </submittedName>
</protein>
<comment type="similarity">
    <text evidence="1">Belongs to the CFA/CMAS family.</text>
</comment>
<dbReference type="InterPro" id="IPR003333">
    <property type="entry name" value="CMAS"/>
</dbReference>
<evidence type="ECO:0000313" key="8">
    <source>
        <dbReference type="Proteomes" id="UP000199256"/>
    </source>
</evidence>
<evidence type="ECO:0000256" key="3">
    <source>
        <dbReference type="ARBA" id="ARBA00022679"/>
    </source>
</evidence>
<keyword evidence="8" id="KW-1185">Reference proteome</keyword>
<dbReference type="PANTHER" id="PTHR43667:SF2">
    <property type="entry name" value="FATTY ACID C-METHYL TRANSFERASE"/>
    <property type="match status" value="1"/>
</dbReference>
<keyword evidence="4" id="KW-0949">S-adenosyl-L-methionine</keyword>
<reference evidence="8" key="1">
    <citation type="submission" date="2016-10" db="EMBL/GenBank/DDBJ databases">
        <authorList>
            <person name="Varghese N."/>
            <person name="Submissions S."/>
        </authorList>
    </citation>
    <scope>NUCLEOTIDE SEQUENCE [LARGE SCALE GENOMIC DNA]</scope>
    <source>
        <strain evidence="8">DSM 241</strain>
    </source>
</reference>
<keyword evidence="5" id="KW-0443">Lipid metabolism</keyword>
<gene>
    <name evidence="7" type="ORF">SAMN05444515_101102</name>
</gene>
<sequence length="410" mass="46584">MSLEQTPTQTRSTLGARTGGLAMRFLLRRLQGLHSGELLIIGPDGSEHRVQGTHPGGRGTLRIHRPGVLVRRLLSRGLVGLGEGYMVGDWDTPDLQALLTMGSVNQEYIRSLVYSAFWSRVADFMRHRFRANSRDGSRRNISFHYDLGNDFYRLWLDETMTYSCALLDQEDEPLEAAQQRKYARLLEHLDAAPGAHILEIGCGWGGFAEYAARQGYRVTGVTLSREQLDYAQARLEAAGLADQVDLRLQDYRDVDGQFDHVVSIEMFEAVGERWWPTWFETVHKSLKPGGRAAVQVITIDEGAFSYYRRAADFIQLYIFPGGMLPTVEVFGECASKAGLRLRHSEFYGEAYARTLDRWYQRVQEQSAAILSLGAYDERFLRTWRFYLAYCEAGFRSRNTDLMHAVLEAPA</sequence>
<dbReference type="InterPro" id="IPR029063">
    <property type="entry name" value="SAM-dependent_MTases_sf"/>
</dbReference>
<dbReference type="AlphaFoldDB" id="A0A1H7F3E1"/>
<dbReference type="STRING" id="1396821.SAMN05444515_101102"/>
<dbReference type="Pfam" id="PF02353">
    <property type="entry name" value="CMAS"/>
    <property type="match status" value="1"/>
</dbReference>
<proteinExistence type="inferred from homology"/>
<evidence type="ECO:0000256" key="5">
    <source>
        <dbReference type="ARBA" id="ARBA00023098"/>
    </source>
</evidence>
<dbReference type="Gene3D" id="3.40.50.150">
    <property type="entry name" value="Vaccinia Virus protein VP39"/>
    <property type="match status" value="1"/>
</dbReference>
<dbReference type="OrthoDB" id="9782855at2"/>
<keyword evidence="2" id="KW-0489">Methyltransferase</keyword>
<dbReference type="EMBL" id="FOAA01000001">
    <property type="protein sequence ID" value="SEK20611.1"/>
    <property type="molecule type" value="Genomic_DNA"/>
</dbReference>